<dbReference type="Gramene" id="KMS95044">
    <property type="protein sequence ID" value="KMS95044"/>
    <property type="gene ID" value="BVRB_013010"/>
</dbReference>
<gene>
    <name evidence="5" type="ORF">BVRB_013010</name>
</gene>
<dbReference type="OMA" id="CVEKDAI"/>
<keyword evidence="2 3" id="KW-0175">Coiled coil</keyword>
<evidence type="ECO:0000256" key="3">
    <source>
        <dbReference type="SAM" id="Coils"/>
    </source>
</evidence>
<dbReference type="eggNOG" id="ENOG502QSY7">
    <property type="taxonomic scope" value="Eukaryota"/>
</dbReference>
<feature type="coiled-coil region" evidence="3">
    <location>
        <begin position="626"/>
        <end position="730"/>
    </location>
</feature>
<dbReference type="AlphaFoldDB" id="A0A0J8B1Y4"/>
<dbReference type="Pfam" id="PF05911">
    <property type="entry name" value="FPP"/>
    <property type="match status" value="3"/>
</dbReference>
<feature type="region of interest" description="Disordered" evidence="4">
    <location>
        <begin position="786"/>
        <end position="811"/>
    </location>
</feature>
<proteinExistence type="inferred from homology"/>
<sequence>MTDHKSWLWRKKSSEKTITVAEKVEVASRQHEEQMHVLLAEKAELERDLKDSGDKLSSALAECNAKDDLVKKHSNTAKEALAGWEKAEAKAMSLKEELDEALKERDISEERARHLDAALKECMQQLRFVREDKEQRIHDVMLKAAEELGETKMFLESKLQESGRMIAKQTSENSQLAKAVLLKDQLIEELNIEKAKVESDVNSLLARLQHIEKDNNSLLYEVRVLEKEVDIRNEEREFNRRTTDASHKQHLENVKKIAKLESECQRLRVLVRKRLPGPAALAKMKSEVDMLGRDSVDNRRKKSNLSYTGNSMQLDYGLDSYPESPDKKMKLLTEKIYALEEENNSLRETLQRKADELQLSRNMYIQSASQLSRFETQLEESHKSQLIRDASLSLATMSDVGSDDKVSCTGSWASKSVGMSDINHLMDDFAEMEKLALVCVDKPVENSSTITSTEISTGKELVPIVASAGTDADVAEVKGDGLLSSKLSKSISKLIEIIHGINSPFEDHDASQTPSRRNDVHGFQWRTPELASTLQHFLQICDDMLIGKAEFETFTEEMTDVLELILKNCFSVQEVKPESETEVGKSGQLSEASKLPLLENGYHSESCCDVIEEGRKLKDVARDIGFAKQELECESLRNQLQISENTIAHLKIDMEALKHSKAMVEDQFENHMMTIEDLNSQLLVVNSTMDEAQEKIAGLQAEIDNKVNHCEELEANCLELRVQLERVRKVDTIEDPNQDKKQLQTEWEISAASEKLAECQESILHLGKQLQALATSRDAAVSDKFMSTPTKSKSNMLAASSTTLTSEKKLTNERSSLLDQMQADDDISETDQLESPKTKEMIYAKDYGSYSTSNYTTTAKNNEISVSSSSLAIVPSKKPHTTSGGLFKKLLKRKTKGISKKMPLPFAA</sequence>
<evidence type="ECO:0008006" key="7">
    <source>
        <dbReference type="Google" id="ProtNLM"/>
    </source>
</evidence>
<dbReference type="EMBL" id="KQ090581">
    <property type="protein sequence ID" value="KMS95044.1"/>
    <property type="molecule type" value="Genomic_DNA"/>
</dbReference>
<dbReference type="PANTHER" id="PTHR31580">
    <property type="entry name" value="FILAMENT-LIKE PLANT PROTEIN 4"/>
    <property type="match status" value="1"/>
</dbReference>
<feature type="coiled-coil region" evidence="3">
    <location>
        <begin position="28"/>
        <end position="118"/>
    </location>
</feature>
<evidence type="ECO:0000256" key="1">
    <source>
        <dbReference type="ARBA" id="ARBA00005921"/>
    </source>
</evidence>
<feature type="compositionally biased region" description="Low complexity" evidence="4">
    <location>
        <begin position="794"/>
        <end position="805"/>
    </location>
</feature>
<dbReference type="Proteomes" id="UP000035740">
    <property type="component" value="Unassembled WGS sequence"/>
</dbReference>
<evidence type="ECO:0000313" key="5">
    <source>
        <dbReference type="EMBL" id="KMS95044.1"/>
    </source>
</evidence>
<dbReference type="OrthoDB" id="1917992at2759"/>
<name>A0A0J8B1Y4_BETVV</name>
<feature type="coiled-coil region" evidence="3">
    <location>
        <begin position="329"/>
        <end position="356"/>
    </location>
</feature>
<organism evidence="5 6">
    <name type="scientific">Beta vulgaris subsp. vulgaris</name>
    <name type="common">Beet</name>
    <dbReference type="NCBI Taxonomy" id="3555"/>
    <lineage>
        <taxon>Eukaryota</taxon>
        <taxon>Viridiplantae</taxon>
        <taxon>Streptophyta</taxon>
        <taxon>Embryophyta</taxon>
        <taxon>Tracheophyta</taxon>
        <taxon>Spermatophyta</taxon>
        <taxon>Magnoliopsida</taxon>
        <taxon>eudicotyledons</taxon>
        <taxon>Gunneridae</taxon>
        <taxon>Pentapetalae</taxon>
        <taxon>Caryophyllales</taxon>
        <taxon>Chenopodiaceae</taxon>
        <taxon>Betoideae</taxon>
        <taxon>Beta</taxon>
    </lineage>
</organism>
<reference evidence="5 6" key="1">
    <citation type="journal article" date="2014" name="Nature">
        <title>The genome of the recently domesticated crop plant sugar beet (Beta vulgaris).</title>
        <authorList>
            <person name="Dohm J.C."/>
            <person name="Minoche A.E."/>
            <person name="Holtgrawe D."/>
            <person name="Capella-Gutierrez S."/>
            <person name="Zakrzewski F."/>
            <person name="Tafer H."/>
            <person name="Rupp O."/>
            <person name="Sorensen T.R."/>
            <person name="Stracke R."/>
            <person name="Reinhardt R."/>
            <person name="Goesmann A."/>
            <person name="Kraft T."/>
            <person name="Schulz B."/>
            <person name="Stadler P.F."/>
            <person name="Schmidt T."/>
            <person name="Gabaldon T."/>
            <person name="Lehrach H."/>
            <person name="Weisshaar B."/>
            <person name="Himmelbauer H."/>
        </authorList>
    </citation>
    <scope>NUCLEOTIDE SEQUENCE [LARGE SCALE GENOMIC DNA]</scope>
    <source>
        <tissue evidence="5">Taproot</tissue>
    </source>
</reference>
<feature type="coiled-coil region" evidence="3">
    <location>
        <begin position="187"/>
        <end position="228"/>
    </location>
</feature>
<dbReference type="KEGG" id="bvg:104884901"/>
<accession>A0A0J8B1Y4</accession>
<keyword evidence="6" id="KW-1185">Reference proteome</keyword>
<evidence type="ECO:0000256" key="2">
    <source>
        <dbReference type="ARBA" id="ARBA00023054"/>
    </source>
</evidence>
<evidence type="ECO:0000313" key="6">
    <source>
        <dbReference type="Proteomes" id="UP000035740"/>
    </source>
</evidence>
<comment type="similarity">
    <text evidence="1">Belongs to the FPP family.</text>
</comment>
<dbReference type="PANTHER" id="PTHR31580:SF22">
    <property type="entry name" value="FILAMENT-LIKE PLANT PROTEIN 7"/>
    <property type="match status" value="1"/>
</dbReference>
<dbReference type="InterPro" id="IPR008587">
    <property type="entry name" value="FPP_plant"/>
</dbReference>
<evidence type="ECO:0000256" key="4">
    <source>
        <dbReference type="SAM" id="MobiDB-lite"/>
    </source>
</evidence>
<protein>
    <recommendedName>
        <fullName evidence="7">Filament-like plant protein 7</fullName>
    </recommendedName>
</protein>